<name>F0WD24_9STRA</name>
<protein>
    <submittedName>
        <fullName evidence="1">AlNc14C63G4545 protein</fullName>
    </submittedName>
</protein>
<evidence type="ECO:0000313" key="1">
    <source>
        <dbReference type="EMBL" id="CCA19096.1"/>
    </source>
</evidence>
<proteinExistence type="predicted"/>
<reference evidence="1" key="1">
    <citation type="journal article" date="2011" name="PLoS Biol.">
        <title>Gene gain and loss during evolution of obligate parasitism in the white rust pathogen of Arabidopsis thaliana.</title>
        <authorList>
            <person name="Kemen E."/>
            <person name="Gardiner A."/>
            <person name="Schultz-Larsen T."/>
            <person name="Kemen A.C."/>
            <person name="Balmuth A.L."/>
            <person name="Robert-Seilaniantz A."/>
            <person name="Bailey K."/>
            <person name="Holub E."/>
            <person name="Studholme D.J."/>
            <person name="Maclean D."/>
            <person name="Jones J.D."/>
        </authorList>
    </citation>
    <scope>NUCLEOTIDE SEQUENCE</scope>
</reference>
<dbReference type="HOGENOM" id="CLU_2563170_0_0_1"/>
<accession>F0WD24</accession>
<reference evidence="1" key="2">
    <citation type="submission" date="2011-02" db="EMBL/GenBank/DDBJ databases">
        <authorList>
            <person name="MacLean D."/>
        </authorList>
    </citation>
    <scope>NUCLEOTIDE SEQUENCE</scope>
</reference>
<dbReference type="EMBL" id="FR824108">
    <property type="protein sequence ID" value="CCA19096.1"/>
    <property type="molecule type" value="Genomic_DNA"/>
</dbReference>
<sequence>MPSPRLHLHTFHLESFYTFRPSIKIEKFVDKRHQILDNRLVASIAISSSTYIVHGPRNRLFVIFADGRTRLSMRGSTTKHIK</sequence>
<dbReference type="AlphaFoldDB" id="F0WD24"/>
<organism evidence="1">
    <name type="scientific">Albugo laibachii Nc14</name>
    <dbReference type="NCBI Taxonomy" id="890382"/>
    <lineage>
        <taxon>Eukaryota</taxon>
        <taxon>Sar</taxon>
        <taxon>Stramenopiles</taxon>
        <taxon>Oomycota</taxon>
        <taxon>Peronosporomycetes</taxon>
        <taxon>Albuginales</taxon>
        <taxon>Albuginaceae</taxon>
        <taxon>Albugo</taxon>
    </lineage>
</organism>
<gene>
    <name evidence="1" type="primary">AlNc14C63G4545</name>
    <name evidence="1" type="ORF">ALNC14_052390</name>
</gene>